<dbReference type="VEuPathDB" id="FungiDB:M747DRAFT_294655"/>
<dbReference type="EMBL" id="BCMY01000017">
    <property type="protein sequence ID" value="GAQ45598.1"/>
    <property type="molecule type" value="Genomic_DNA"/>
</dbReference>
<accession>A0A100IQP2</accession>
<evidence type="ECO:0000313" key="1">
    <source>
        <dbReference type="EMBL" id="GAQ45598.1"/>
    </source>
</evidence>
<evidence type="ECO:0000313" key="2">
    <source>
        <dbReference type="Proteomes" id="UP000068243"/>
    </source>
</evidence>
<protein>
    <submittedName>
        <fullName evidence="1">Similar to An12g09520</fullName>
    </submittedName>
</protein>
<organism evidence="1 2">
    <name type="scientific">Aspergillus niger</name>
    <dbReference type="NCBI Taxonomy" id="5061"/>
    <lineage>
        <taxon>Eukaryota</taxon>
        <taxon>Fungi</taxon>
        <taxon>Dikarya</taxon>
        <taxon>Ascomycota</taxon>
        <taxon>Pezizomycotina</taxon>
        <taxon>Eurotiomycetes</taxon>
        <taxon>Eurotiomycetidae</taxon>
        <taxon>Eurotiales</taxon>
        <taxon>Aspergillaceae</taxon>
        <taxon>Aspergillus</taxon>
        <taxon>Aspergillus subgen. Circumdati</taxon>
    </lineage>
</organism>
<gene>
    <name evidence="1" type="ORF">ABL_08259</name>
</gene>
<proteinExistence type="predicted"/>
<dbReference type="OMA" id="YEAHVLY"/>
<dbReference type="VEuPathDB" id="FungiDB:ASPNIDRAFT2_1143302"/>
<comment type="caution">
    <text evidence="1">The sequence shown here is derived from an EMBL/GenBank/DDBJ whole genome shotgun (WGS) entry which is preliminary data.</text>
</comment>
<reference evidence="2" key="1">
    <citation type="journal article" date="2016" name="Genome Announc.">
        <title>Draft genome sequence of Aspergillus niger strain An76.</title>
        <authorList>
            <person name="Gong W."/>
            <person name="Cheng Z."/>
            <person name="Zhang H."/>
            <person name="Liu L."/>
            <person name="Gao P."/>
            <person name="Wang L."/>
        </authorList>
    </citation>
    <scope>NUCLEOTIDE SEQUENCE [LARGE SCALE GENOMIC DNA]</scope>
    <source>
        <strain evidence="2">An76</strain>
    </source>
</reference>
<dbReference type="OrthoDB" id="4480078at2759"/>
<dbReference type="VEuPathDB" id="FungiDB:An12g09520"/>
<sequence length="315" mass="34784">MASFIRHRPFLTGALTIVTVSSAVAYVTKRRLNQSCPTIAITELTKASACRNLVEIPSEEATPTPLGVTKTTLLSSWSGGDKTYWVPSFVAVQAEVPMSQLSQYGLFSDDGNDYKKQGLHSLSKNLVAAFVDARATGLETSVLDRNVPPLSFATSSRLFGRPSEMGAFMLGTWDSERGINVRPSDLPSDAPKPVTEFCSNEEAVKYGGAKDTAGAVMYWMFPKALVEGVDKAASYGLPWRSMEGGFQEFIVEKIPDDKARITYVTVECTNLYPLGQPERDFKMLPWLLYEAHVLYAQILWSKTLKRLQQSQTTVK</sequence>
<dbReference type="AlphaFoldDB" id="A0A100IQP2"/>
<dbReference type="Proteomes" id="UP000068243">
    <property type="component" value="Unassembled WGS sequence"/>
</dbReference>
<name>A0A100IQP2_ASPNG</name>